<feature type="region of interest" description="Disordered" evidence="1">
    <location>
        <begin position="144"/>
        <end position="168"/>
    </location>
</feature>
<dbReference type="Gene3D" id="3.30.750.140">
    <property type="match status" value="1"/>
</dbReference>
<evidence type="ECO:0000313" key="3">
    <source>
        <dbReference type="EMBL" id="SKA53048.1"/>
    </source>
</evidence>
<name>A0A1T4UKE7_9GAMM</name>
<dbReference type="AlphaFoldDB" id="A0A1T4UKE7"/>
<dbReference type="InterPro" id="IPR038610">
    <property type="entry name" value="FliK-like_C_sf"/>
</dbReference>
<dbReference type="InterPro" id="IPR021136">
    <property type="entry name" value="Flagellar_hook_control-like_C"/>
</dbReference>
<dbReference type="Pfam" id="PF02120">
    <property type="entry name" value="Flg_hook"/>
    <property type="match status" value="1"/>
</dbReference>
<feature type="domain" description="Flagellar hook-length control protein-like C-terminal" evidence="2">
    <location>
        <begin position="240"/>
        <end position="321"/>
    </location>
</feature>
<proteinExistence type="predicted"/>
<evidence type="ECO:0000256" key="1">
    <source>
        <dbReference type="SAM" id="MobiDB-lite"/>
    </source>
</evidence>
<keyword evidence="3" id="KW-0282">Flagellum</keyword>
<dbReference type="CDD" id="cd17470">
    <property type="entry name" value="T3SS_Flik_C"/>
    <property type="match status" value="1"/>
</dbReference>
<dbReference type="Proteomes" id="UP000190162">
    <property type="component" value="Unassembled WGS sequence"/>
</dbReference>
<dbReference type="RefSeq" id="WP_078752296.1">
    <property type="nucleotide sequence ID" value="NZ_FUXU01000019.1"/>
</dbReference>
<dbReference type="PANTHER" id="PTHR37533">
    <property type="entry name" value="FLAGELLAR HOOK-LENGTH CONTROL PROTEIN"/>
    <property type="match status" value="1"/>
</dbReference>
<evidence type="ECO:0000313" key="4">
    <source>
        <dbReference type="Proteomes" id="UP000190162"/>
    </source>
</evidence>
<dbReference type="PANTHER" id="PTHR37533:SF2">
    <property type="entry name" value="FLAGELLAR HOOK-LENGTH CONTROL PROTEIN"/>
    <property type="match status" value="1"/>
</dbReference>
<evidence type="ECO:0000259" key="2">
    <source>
        <dbReference type="Pfam" id="PF02120"/>
    </source>
</evidence>
<gene>
    <name evidence="3" type="ORF">SAMN02745132_01908</name>
</gene>
<organism evidence="3 4">
    <name type="scientific">Enterovibrio nigricans DSM 22720</name>
    <dbReference type="NCBI Taxonomy" id="1121868"/>
    <lineage>
        <taxon>Bacteria</taxon>
        <taxon>Pseudomonadati</taxon>
        <taxon>Pseudomonadota</taxon>
        <taxon>Gammaproteobacteria</taxon>
        <taxon>Vibrionales</taxon>
        <taxon>Vibrionaceae</taxon>
        <taxon>Enterovibrio</taxon>
    </lineage>
</organism>
<keyword evidence="3" id="KW-0966">Cell projection</keyword>
<keyword evidence="3" id="KW-0969">Cilium</keyword>
<protein>
    <submittedName>
        <fullName evidence="3">Flagellar hook-length control protein FliK</fullName>
    </submittedName>
</protein>
<feature type="region of interest" description="Disordered" evidence="1">
    <location>
        <begin position="1"/>
        <end position="64"/>
    </location>
</feature>
<reference evidence="4" key="1">
    <citation type="submission" date="2017-02" db="EMBL/GenBank/DDBJ databases">
        <authorList>
            <person name="Varghese N."/>
            <person name="Submissions S."/>
        </authorList>
    </citation>
    <scope>NUCLEOTIDE SEQUENCE [LARGE SCALE GENOMIC DNA]</scope>
    <source>
        <strain evidence="4">DSM 22720</strain>
    </source>
</reference>
<dbReference type="EMBL" id="FUXU01000019">
    <property type="protein sequence ID" value="SKA53048.1"/>
    <property type="molecule type" value="Genomic_DNA"/>
</dbReference>
<sequence>MVVSPANHATSATAKSASSPLDGIKPAKGFSATTEDDAAMPFSDQNPLLSGLAMPQASPERSTTASLMRLSDVNGDQAKHSTHPTLTDVNIHAMTPSGFSASGLETSGIAASHTMTLGTPTSQSVTKGSQQALSIHRAVDPSMTASVASSLTDPSLPQPTATASPSKNADFQSLMVNMQPTSLSTLPMAADLAQNMSNVNGANVAAPPTNTVQVSAEWAPVRVDTQAGKWGEQMMQVLQDRITLQANQSLQEARIRLDPPELGKLDVIVRMEGDRLSVQLNASAVATRDALVQVSDRLRAELQNDHFVHVDVNVGAEQQGQKRQDNDDAQQGIFAARDIHAESDTHTFTSEHWLNVHA</sequence>
<dbReference type="InterPro" id="IPR052563">
    <property type="entry name" value="FliK"/>
</dbReference>
<accession>A0A1T4UKE7</accession>
<feature type="compositionally biased region" description="Low complexity" evidence="1">
    <location>
        <begin position="9"/>
        <end position="19"/>
    </location>
</feature>
<keyword evidence="4" id="KW-1185">Reference proteome</keyword>